<evidence type="ECO:0000313" key="3">
    <source>
        <dbReference type="EnsemblPlants" id="PAC:32962517.CDS.1"/>
    </source>
</evidence>
<protein>
    <submittedName>
        <fullName evidence="2 3">Uncharacterized protein</fullName>
    </submittedName>
</protein>
<dbReference type="AlphaFoldDB" id="A0A2K1JH72"/>
<feature type="compositionally biased region" description="Basic residues" evidence="1">
    <location>
        <begin position="28"/>
        <end position="38"/>
    </location>
</feature>
<evidence type="ECO:0000256" key="1">
    <source>
        <dbReference type="SAM" id="MobiDB-lite"/>
    </source>
</evidence>
<gene>
    <name evidence="2" type="ORF">PHYPA_018301</name>
</gene>
<dbReference type="PANTHER" id="PTHR33386:SF5">
    <property type="entry name" value="OS02G0740600 PROTEIN"/>
    <property type="match status" value="1"/>
</dbReference>
<dbReference type="EnsemblPlants" id="Pp3c14_10200V3.1">
    <property type="protein sequence ID" value="PAC:32962517.CDS.1"/>
    <property type="gene ID" value="Pp3c14_10200"/>
</dbReference>
<accession>A0A2K1JH72</accession>
<evidence type="ECO:0000313" key="2">
    <source>
        <dbReference type="EMBL" id="PNR40898.1"/>
    </source>
</evidence>
<reference evidence="2 4" key="2">
    <citation type="journal article" date="2018" name="Plant J.">
        <title>The Physcomitrella patens chromosome-scale assembly reveals moss genome structure and evolution.</title>
        <authorList>
            <person name="Lang D."/>
            <person name="Ullrich K.K."/>
            <person name="Murat F."/>
            <person name="Fuchs J."/>
            <person name="Jenkins J."/>
            <person name="Haas F.B."/>
            <person name="Piednoel M."/>
            <person name="Gundlach H."/>
            <person name="Van Bel M."/>
            <person name="Meyberg R."/>
            <person name="Vives C."/>
            <person name="Morata J."/>
            <person name="Symeonidi A."/>
            <person name="Hiss M."/>
            <person name="Muchero W."/>
            <person name="Kamisugi Y."/>
            <person name="Saleh O."/>
            <person name="Blanc G."/>
            <person name="Decker E.L."/>
            <person name="van Gessel N."/>
            <person name="Grimwood J."/>
            <person name="Hayes R.D."/>
            <person name="Graham S.W."/>
            <person name="Gunter L.E."/>
            <person name="McDaniel S.F."/>
            <person name="Hoernstein S.N.W."/>
            <person name="Larsson A."/>
            <person name="Li F.W."/>
            <person name="Perroud P.F."/>
            <person name="Phillips J."/>
            <person name="Ranjan P."/>
            <person name="Rokshar D.S."/>
            <person name="Rothfels C.J."/>
            <person name="Schneider L."/>
            <person name="Shu S."/>
            <person name="Stevenson D.W."/>
            <person name="Thummler F."/>
            <person name="Tillich M."/>
            <person name="Villarreal Aguilar J.C."/>
            <person name="Widiez T."/>
            <person name="Wong G.K."/>
            <person name="Wymore A."/>
            <person name="Zhang Y."/>
            <person name="Zimmer A.D."/>
            <person name="Quatrano R.S."/>
            <person name="Mayer K.F.X."/>
            <person name="Goodstein D."/>
            <person name="Casacuberta J.M."/>
            <person name="Vandepoele K."/>
            <person name="Reski R."/>
            <person name="Cuming A.C."/>
            <person name="Tuskan G.A."/>
            <person name="Maumus F."/>
            <person name="Salse J."/>
            <person name="Schmutz J."/>
            <person name="Rensing S.A."/>
        </authorList>
    </citation>
    <scope>NUCLEOTIDE SEQUENCE [LARGE SCALE GENOMIC DNA]</scope>
    <source>
        <strain evidence="3 4">cv. Gransden 2004</strain>
    </source>
</reference>
<dbReference type="Gramene" id="Pp3c14_10200V3.1">
    <property type="protein sequence ID" value="PAC:32962517.CDS.1"/>
    <property type="gene ID" value="Pp3c14_10200"/>
</dbReference>
<proteinExistence type="predicted"/>
<evidence type="ECO:0000313" key="4">
    <source>
        <dbReference type="Proteomes" id="UP000006727"/>
    </source>
</evidence>
<feature type="region of interest" description="Disordered" evidence="1">
    <location>
        <begin position="1"/>
        <end position="46"/>
    </location>
</feature>
<dbReference type="STRING" id="3218.A0A2K1JH72"/>
<dbReference type="OMA" id="HGNSWAD"/>
<dbReference type="FunCoup" id="A0A2K1JH72">
    <property type="interactions" value="133"/>
</dbReference>
<name>A0A2K1JH72_PHYPA</name>
<dbReference type="Proteomes" id="UP000006727">
    <property type="component" value="Chromosome 14"/>
</dbReference>
<feature type="compositionally biased region" description="Basic and acidic residues" evidence="1">
    <location>
        <begin position="15"/>
        <end position="25"/>
    </location>
</feature>
<dbReference type="EMBL" id="ABEU02000014">
    <property type="protein sequence ID" value="PNR40898.1"/>
    <property type="molecule type" value="Genomic_DNA"/>
</dbReference>
<dbReference type="Gramene" id="Pp3c14_10200V3.2">
    <property type="protein sequence ID" value="PAC:32962518.CDS.1"/>
    <property type="gene ID" value="Pp3c14_10200"/>
</dbReference>
<dbReference type="PaxDb" id="3218-PP1S79_5V6.2"/>
<organism evidence="2">
    <name type="scientific">Physcomitrium patens</name>
    <name type="common">Spreading-leaved earth moss</name>
    <name type="synonym">Physcomitrella patens</name>
    <dbReference type="NCBI Taxonomy" id="3218"/>
    <lineage>
        <taxon>Eukaryota</taxon>
        <taxon>Viridiplantae</taxon>
        <taxon>Streptophyta</taxon>
        <taxon>Embryophyta</taxon>
        <taxon>Bryophyta</taxon>
        <taxon>Bryophytina</taxon>
        <taxon>Bryopsida</taxon>
        <taxon>Funariidae</taxon>
        <taxon>Funariales</taxon>
        <taxon>Funariaceae</taxon>
        <taxon>Physcomitrium</taxon>
    </lineage>
</organism>
<dbReference type="PANTHER" id="PTHR33386">
    <property type="entry name" value="OS02G0740600 PROTEIN"/>
    <property type="match status" value="1"/>
</dbReference>
<reference evidence="2 4" key="1">
    <citation type="journal article" date="2008" name="Science">
        <title>The Physcomitrella genome reveals evolutionary insights into the conquest of land by plants.</title>
        <authorList>
            <person name="Rensing S."/>
            <person name="Lang D."/>
            <person name="Zimmer A."/>
            <person name="Terry A."/>
            <person name="Salamov A."/>
            <person name="Shapiro H."/>
            <person name="Nishiyama T."/>
            <person name="Perroud P.-F."/>
            <person name="Lindquist E."/>
            <person name="Kamisugi Y."/>
            <person name="Tanahashi T."/>
            <person name="Sakakibara K."/>
            <person name="Fujita T."/>
            <person name="Oishi K."/>
            <person name="Shin-I T."/>
            <person name="Kuroki Y."/>
            <person name="Toyoda A."/>
            <person name="Suzuki Y."/>
            <person name="Hashimoto A."/>
            <person name="Yamaguchi K."/>
            <person name="Sugano A."/>
            <person name="Kohara Y."/>
            <person name="Fujiyama A."/>
            <person name="Anterola A."/>
            <person name="Aoki S."/>
            <person name="Ashton N."/>
            <person name="Barbazuk W.B."/>
            <person name="Barker E."/>
            <person name="Bennetzen J."/>
            <person name="Bezanilla M."/>
            <person name="Blankenship R."/>
            <person name="Cho S.H."/>
            <person name="Dutcher S."/>
            <person name="Estelle M."/>
            <person name="Fawcett J.A."/>
            <person name="Gundlach H."/>
            <person name="Hanada K."/>
            <person name="Heyl A."/>
            <person name="Hicks K.A."/>
            <person name="Hugh J."/>
            <person name="Lohr M."/>
            <person name="Mayer K."/>
            <person name="Melkozernov A."/>
            <person name="Murata T."/>
            <person name="Nelson D."/>
            <person name="Pils B."/>
            <person name="Prigge M."/>
            <person name="Reiss B."/>
            <person name="Renner T."/>
            <person name="Rombauts S."/>
            <person name="Rushton P."/>
            <person name="Sanderfoot A."/>
            <person name="Schween G."/>
            <person name="Shiu S.-H."/>
            <person name="Stueber K."/>
            <person name="Theodoulou F.L."/>
            <person name="Tu H."/>
            <person name="Van de Peer Y."/>
            <person name="Verrier P.J."/>
            <person name="Waters E."/>
            <person name="Wood A."/>
            <person name="Yang L."/>
            <person name="Cove D."/>
            <person name="Cuming A."/>
            <person name="Hasebe M."/>
            <person name="Lucas S."/>
            <person name="Mishler D.B."/>
            <person name="Reski R."/>
            <person name="Grigoriev I."/>
            <person name="Quatrano R.S."/>
            <person name="Boore J.L."/>
        </authorList>
    </citation>
    <scope>NUCLEOTIDE SEQUENCE [LARGE SCALE GENOMIC DNA]</scope>
    <source>
        <strain evidence="3 4">cv. Gransden 2004</strain>
    </source>
</reference>
<reference evidence="3" key="3">
    <citation type="submission" date="2020-12" db="UniProtKB">
        <authorList>
            <consortium name="EnsemblPlants"/>
        </authorList>
    </citation>
    <scope>IDENTIFICATION</scope>
</reference>
<dbReference type="EnsemblPlants" id="Pp3c14_10200V3.2">
    <property type="protein sequence ID" value="PAC:32962518.CDS.1"/>
    <property type="gene ID" value="Pp3c14_10200"/>
</dbReference>
<sequence>MTTYERQDSNGWADQWDKNFDEDAKGSQGRRKSSKMAKVKAAATNSVERTKSAASVSAQKVMLGTSTSLRWIKDKVQRKK</sequence>
<dbReference type="InParanoid" id="A0A2K1JH72"/>
<keyword evidence="4" id="KW-1185">Reference proteome</keyword>